<evidence type="ECO:0000259" key="11">
    <source>
        <dbReference type="Pfam" id="PF03733"/>
    </source>
</evidence>
<dbReference type="InterPro" id="IPR004837">
    <property type="entry name" value="NaCa_Exmemb"/>
</dbReference>
<keyword evidence="13" id="KW-1185">Reference proteome</keyword>
<dbReference type="VEuPathDB" id="TrichDB:TRFO_23735"/>
<evidence type="ECO:0000256" key="5">
    <source>
        <dbReference type="ARBA" id="ARBA00022989"/>
    </source>
</evidence>
<dbReference type="GeneID" id="94838036"/>
<dbReference type="PANTHER" id="PTHR31503">
    <property type="entry name" value="VACUOLAR CALCIUM ION TRANSPORTER"/>
    <property type="match status" value="1"/>
</dbReference>
<evidence type="ECO:0000256" key="9">
    <source>
        <dbReference type="SAM" id="Phobius"/>
    </source>
</evidence>
<dbReference type="Pfam" id="PF01699">
    <property type="entry name" value="Na_Ca_ex"/>
    <property type="match status" value="2"/>
</dbReference>
<evidence type="ECO:0000256" key="6">
    <source>
        <dbReference type="ARBA" id="ARBA00023065"/>
    </source>
</evidence>
<feature type="transmembrane region" description="Helical" evidence="9">
    <location>
        <begin position="551"/>
        <end position="573"/>
    </location>
</feature>
<comment type="caution">
    <text evidence="12">The sequence shown here is derived from an EMBL/GenBank/DDBJ whole genome shotgun (WGS) entry which is preliminary data.</text>
</comment>
<dbReference type="EMBL" id="MLAK01000683">
    <property type="protein sequence ID" value="OHT07875.1"/>
    <property type="molecule type" value="Genomic_DNA"/>
</dbReference>
<keyword evidence="2" id="KW-0813">Transport</keyword>
<feature type="transmembrane region" description="Helical" evidence="9">
    <location>
        <begin position="111"/>
        <end position="132"/>
    </location>
</feature>
<feature type="transmembrane region" description="Helical" evidence="9">
    <location>
        <begin position="432"/>
        <end position="452"/>
    </location>
</feature>
<feature type="transmembrane region" description="Helical" evidence="9">
    <location>
        <begin position="144"/>
        <end position="164"/>
    </location>
</feature>
<feature type="transmembrane region" description="Helical" evidence="9">
    <location>
        <begin position="579"/>
        <end position="599"/>
    </location>
</feature>
<dbReference type="FunFam" id="1.20.1420.30:FF:000014">
    <property type="entry name" value="Cation/H+ exchanger protein 2"/>
    <property type="match status" value="1"/>
</dbReference>
<evidence type="ECO:0000259" key="10">
    <source>
        <dbReference type="Pfam" id="PF01699"/>
    </source>
</evidence>
<dbReference type="GO" id="GO:0015369">
    <property type="term" value="F:calcium:proton antiporter activity"/>
    <property type="evidence" value="ECO:0007669"/>
    <property type="project" value="TreeGrafter"/>
</dbReference>
<evidence type="ECO:0000256" key="2">
    <source>
        <dbReference type="ARBA" id="ARBA00022448"/>
    </source>
</evidence>
<feature type="transmembrane region" description="Helical" evidence="9">
    <location>
        <begin position="81"/>
        <end position="105"/>
    </location>
</feature>
<accession>A0A1J4K9G9</accession>
<evidence type="ECO:0000256" key="8">
    <source>
        <dbReference type="SAM" id="MobiDB-lite"/>
    </source>
</evidence>
<feature type="transmembrane region" description="Helical" evidence="9">
    <location>
        <begin position="289"/>
        <end position="310"/>
    </location>
</feature>
<feature type="transmembrane region" description="Helical" evidence="9">
    <location>
        <begin position="363"/>
        <end position="381"/>
    </location>
</feature>
<dbReference type="AlphaFoldDB" id="A0A1J4K9G9"/>
<evidence type="ECO:0000313" key="13">
    <source>
        <dbReference type="Proteomes" id="UP000179807"/>
    </source>
</evidence>
<organism evidence="12 13">
    <name type="scientific">Tritrichomonas foetus</name>
    <dbReference type="NCBI Taxonomy" id="1144522"/>
    <lineage>
        <taxon>Eukaryota</taxon>
        <taxon>Metamonada</taxon>
        <taxon>Parabasalia</taxon>
        <taxon>Tritrichomonadida</taxon>
        <taxon>Tritrichomonadidae</taxon>
        <taxon>Tritrichomonas</taxon>
    </lineage>
</organism>
<evidence type="ECO:0000256" key="4">
    <source>
        <dbReference type="ARBA" id="ARBA00022692"/>
    </source>
</evidence>
<keyword evidence="7 9" id="KW-0472">Membrane</keyword>
<feature type="transmembrane region" description="Helical" evidence="9">
    <location>
        <begin position="322"/>
        <end position="343"/>
    </location>
</feature>
<dbReference type="GO" id="GO:0005774">
    <property type="term" value="C:vacuolar membrane"/>
    <property type="evidence" value="ECO:0007669"/>
    <property type="project" value="UniProtKB-ARBA"/>
</dbReference>
<dbReference type="GO" id="GO:0012505">
    <property type="term" value="C:endomembrane system"/>
    <property type="evidence" value="ECO:0007669"/>
    <property type="project" value="UniProtKB-SubCell"/>
</dbReference>
<dbReference type="Gene3D" id="1.20.1420.30">
    <property type="entry name" value="NCX, central ion-binding region"/>
    <property type="match status" value="1"/>
</dbReference>
<feature type="transmembrane region" description="Helical" evidence="9">
    <location>
        <begin position="259"/>
        <end position="277"/>
    </location>
</feature>
<keyword evidence="5 9" id="KW-1133">Transmembrane helix</keyword>
<keyword evidence="3" id="KW-0597">Phosphoprotein</keyword>
<keyword evidence="6" id="KW-0406">Ion transport</keyword>
<proteinExistence type="predicted"/>
<evidence type="ECO:0000256" key="7">
    <source>
        <dbReference type="ARBA" id="ARBA00023136"/>
    </source>
</evidence>
<feature type="transmembrane region" description="Helical" evidence="9">
    <location>
        <begin position="520"/>
        <end position="539"/>
    </location>
</feature>
<feature type="domain" description="Inner membrane component" evidence="11">
    <location>
        <begin position="79"/>
        <end position="127"/>
    </location>
</feature>
<feature type="transmembrane region" description="Helical" evidence="9">
    <location>
        <begin position="170"/>
        <end position="186"/>
    </location>
</feature>
<evidence type="ECO:0000313" key="12">
    <source>
        <dbReference type="EMBL" id="OHT07875.1"/>
    </source>
</evidence>
<feature type="transmembrane region" description="Helical" evidence="9">
    <location>
        <begin position="230"/>
        <end position="247"/>
    </location>
</feature>
<feature type="transmembrane region" description="Helical" evidence="9">
    <location>
        <begin position="479"/>
        <end position="500"/>
    </location>
</feature>
<dbReference type="RefSeq" id="XP_068361011.1">
    <property type="nucleotide sequence ID" value="XM_068503332.1"/>
</dbReference>
<reference evidence="12" key="1">
    <citation type="submission" date="2016-10" db="EMBL/GenBank/DDBJ databases">
        <authorList>
            <person name="Benchimol M."/>
            <person name="Almeida L.G."/>
            <person name="Vasconcelos A.T."/>
            <person name="Perreira-Neves A."/>
            <person name="Rosa I.A."/>
            <person name="Tasca T."/>
            <person name="Bogo M.R."/>
            <person name="de Souza W."/>
        </authorList>
    </citation>
    <scope>NUCLEOTIDE SEQUENCE [LARGE SCALE GENOMIC DNA]</scope>
    <source>
        <strain evidence="12">K</strain>
    </source>
</reference>
<dbReference type="Pfam" id="PF03733">
    <property type="entry name" value="YccF"/>
    <property type="match status" value="1"/>
</dbReference>
<dbReference type="GO" id="GO:0006874">
    <property type="term" value="P:intracellular calcium ion homeostasis"/>
    <property type="evidence" value="ECO:0007669"/>
    <property type="project" value="TreeGrafter"/>
</dbReference>
<dbReference type="Proteomes" id="UP000179807">
    <property type="component" value="Unassembled WGS sequence"/>
</dbReference>
<evidence type="ECO:0000256" key="3">
    <source>
        <dbReference type="ARBA" id="ARBA00022553"/>
    </source>
</evidence>
<keyword evidence="4 9" id="KW-0812">Transmembrane</keyword>
<dbReference type="InterPro" id="IPR005185">
    <property type="entry name" value="YccF"/>
</dbReference>
<comment type="subcellular location">
    <subcellularLocation>
        <location evidence="1">Endomembrane system</location>
        <topology evidence="1">Multi-pass membrane protein</topology>
    </subcellularLocation>
</comment>
<feature type="domain" description="Sodium/calcium exchanger membrane region" evidence="10">
    <location>
        <begin position="482"/>
        <end position="627"/>
    </location>
</feature>
<sequence length="633" mass="71078">MRDENVTPRLEDDTVPLCEQITNEPLISSSNLAGGGGSSISQKKKSVPHPFLVRPKSLRTVVAIPQENTEISSNYVSFANVLYSILVGWWLSLFIFIAGFLMFITGFGYKLGIRIFQLAKFVFYPFGYYAYLDKSNKPNIFTRIIFYLIASIFIVIPIFCGMLITWELIFYIPMAKFLMKLIPIIFKNMHKLKIGKLHHHNPENGHLPVALTYKSGSFLYFKYNVLNFEVIYLNLYPFVILSFYLGFFAKEDSPFREPVTGTLISIIGTIPCMYIIGVCTEIISGRCGLVLGSLINAGFTGLVELILFYFSIRQELGDVVRAAVTGAFLMNLLVIPGLSMLAAGIKWKEVKLNRKVQSVSGTFLFLAIVAVFFPAIFYGIYSHSTIVCNYCFGKEGTFYVSNRENINCSHCSIKNLDNIDNDNIYTSMARPLMYTVSCVMPIVYGVGLFFSLKTHKYIYDQFEAEQAGEESTGAQLKTWMCIIILLVSCVGFSIICEILTDMMPEAIGKMGLTERFVGLVFYTLVPAVAEFMNAIRFALEGNMGLSLEIGNQGAMVVSLIQMPALVLMSLLIGSSSSKGSFTLMFEMIDVFAVIISVLLRNSMFMENSINYFTGFAFLVIFLIIAIVYYFDPY</sequence>
<dbReference type="InterPro" id="IPR004713">
    <property type="entry name" value="CaH_exchang"/>
</dbReference>
<dbReference type="InterPro" id="IPR044880">
    <property type="entry name" value="NCX_ion-bd_dom_sf"/>
</dbReference>
<protein>
    <submittedName>
        <fullName evidence="12">Sodium/calcium exchanger protein</fullName>
    </submittedName>
</protein>
<gene>
    <name evidence="12" type="ORF">TRFO_23735</name>
</gene>
<dbReference type="OrthoDB" id="10266022at2759"/>
<dbReference type="PANTHER" id="PTHR31503:SF10">
    <property type="entry name" value="VNX1 PROTEIN"/>
    <property type="match status" value="1"/>
</dbReference>
<feature type="region of interest" description="Disordered" evidence="8">
    <location>
        <begin position="28"/>
        <end position="47"/>
    </location>
</feature>
<feature type="transmembrane region" description="Helical" evidence="9">
    <location>
        <begin position="611"/>
        <end position="630"/>
    </location>
</feature>
<name>A0A1J4K9G9_9EUKA</name>
<evidence type="ECO:0000256" key="1">
    <source>
        <dbReference type="ARBA" id="ARBA00004127"/>
    </source>
</evidence>
<feature type="domain" description="Sodium/calcium exchanger membrane region" evidence="10">
    <location>
        <begin position="261"/>
        <end position="376"/>
    </location>
</feature>